<reference evidence="1" key="1">
    <citation type="journal article" date="2014" name="Front. Microbiol.">
        <title>High frequency of phylogenetically diverse reductive dehalogenase-homologous genes in deep subseafloor sedimentary metagenomes.</title>
        <authorList>
            <person name="Kawai M."/>
            <person name="Futagami T."/>
            <person name="Toyoda A."/>
            <person name="Takaki Y."/>
            <person name="Nishi S."/>
            <person name="Hori S."/>
            <person name="Arai W."/>
            <person name="Tsubouchi T."/>
            <person name="Morono Y."/>
            <person name="Uchiyama I."/>
            <person name="Ito T."/>
            <person name="Fujiyama A."/>
            <person name="Inagaki F."/>
            <person name="Takami H."/>
        </authorList>
    </citation>
    <scope>NUCLEOTIDE SEQUENCE</scope>
    <source>
        <strain evidence="1">Expedition CK06-06</strain>
    </source>
</reference>
<dbReference type="AlphaFoldDB" id="X1TW23"/>
<evidence type="ECO:0000313" key="1">
    <source>
        <dbReference type="EMBL" id="GAI95566.1"/>
    </source>
</evidence>
<proteinExistence type="predicted"/>
<organism evidence="1">
    <name type="scientific">marine sediment metagenome</name>
    <dbReference type="NCBI Taxonomy" id="412755"/>
    <lineage>
        <taxon>unclassified sequences</taxon>
        <taxon>metagenomes</taxon>
        <taxon>ecological metagenomes</taxon>
    </lineage>
</organism>
<dbReference type="EMBL" id="BARW01022098">
    <property type="protein sequence ID" value="GAI95566.1"/>
    <property type="molecule type" value="Genomic_DNA"/>
</dbReference>
<comment type="caution">
    <text evidence="1">The sequence shown here is derived from an EMBL/GenBank/DDBJ whole genome shotgun (WGS) entry which is preliminary data.</text>
</comment>
<accession>X1TW23</accession>
<gene>
    <name evidence="1" type="ORF">S12H4_36983</name>
</gene>
<sequence>MVEPMPKKRGRRQPSLAFPSVEPRRIVKIGKAHYIGLPPSWFKAHRLDPAKVGELLTAADTDILILNPRSV</sequence>
<protein>
    <submittedName>
        <fullName evidence="1">Uncharacterized protein</fullName>
    </submittedName>
</protein>
<feature type="non-terminal residue" evidence="1">
    <location>
        <position position="71"/>
    </location>
</feature>
<name>X1TW23_9ZZZZ</name>